<dbReference type="HAMAP" id="MF_01147">
    <property type="entry name" value="Lgt"/>
    <property type="match status" value="1"/>
</dbReference>
<dbReference type="GO" id="GO:0008961">
    <property type="term" value="F:phosphatidylglycerol-prolipoprotein diacylglyceryl transferase activity"/>
    <property type="evidence" value="ECO:0007669"/>
    <property type="project" value="InterPro"/>
</dbReference>
<protein>
    <recommendedName>
        <fullName evidence="8">Prolipoprotein diacylglyceryl transferase</fullName>
    </recommendedName>
</protein>
<dbReference type="InterPro" id="IPR001640">
    <property type="entry name" value="Lgt"/>
</dbReference>
<dbReference type="GO" id="GO:0005886">
    <property type="term" value="C:plasma membrane"/>
    <property type="evidence" value="ECO:0007669"/>
    <property type="project" value="InterPro"/>
</dbReference>
<dbReference type="EMBL" id="UINC01015448">
    <property type="protein sequence ID" value="SVA65041.1"/>
    <property type="molecule type" value="Genomic_DNA"/>
</dbReference>
<feature type="transmembrane region" description="Helical" evidence="6">
    <location>
        <begin position="49"/>
        <end position="68"/>
    </location>
</feature>
<name>A0A381XKP4_9ZZZZ</name>
<evidence type="ECO:0000256" key="1">
    <source>
        <dbReference type="ARBA" id="ARBA00022475"/>
    </source>
</evidence>
<dbReference type="GO" id="GO:0042158">
    <property type="term" value="P:lipoprotein biosynthetic process"/>
    <property type="evidence" value="ECO:0007669"/>
    <property type="project" value="InterPro"/>
</dbReference>
<dbReference type="PANTHER" id="PTHR30589">
    <property type="entry name" value="PROLIPOPROTEIN DIACYLGLYCERYL TRANSFERASE"/>
    <property type="match status" value="1"/>
</dbReference>
<gene>
    <name evidence="7" type="ORF">METZ01_LOCUS117895</name>
</gene>
<evidence type="ECO:0008006" key="8">
    <source>
        <dbReference type="Google" id="ProtNLM"/>
    </source>
</evidence>
<evidence type="ECO:0000256" key="6">
    <source>
        <dbReference type="SAM" id="Phobius"/>
    </source>
</evidence>
<feature type="transmembrane region" description="Helical" evidence="6">
    <location>
        <begin position="18"/>
        <end position="37"/>
    </location>
</feature>
<dbReference type="PANTHER" id="PTHR30589:SF0">
    <property type="entry name" value="PHOSPHATIDYLGLYCEROL--PROLIPOPROTEIN DIACYLGLYCERYL TRANSFERASE"/>
    <property type="match status" value="1"/>
</dbReference>
<feature type="non-terminal residue" evidence="7">
    <location>
        <position position="1"/>
    </location>
</feature>
<organism evidence="7">
    <name type="scientific">marine metagenome</name>
    <dbReference type="NCBI Taxonomy" id="408172"/>
    <lineage>
        <taxon>unclassified sequences</taxon>
        <taxon>metagenomes</taxon>
        <taxon>ecological metagenomes</taxon>
    </lineage>
</organism>
<reference evidence="7" key="1">
    <citation type="submission" date="2018-05" db="EMBL/GenBank/DDBJ databases">
        <authorList>
            <person name="Lanie J.A."/>
            <person name="Ng W.-L."/>
            <person name="Kazmierczak K.M."/>
            <person name="Andrzejewski T.M."/>
            <person name="Davidsen T.M."/>
            <person name="Wayne K.J."/>
            <person name="Tettelin H."/>
            <person name="Glass J.I."/>
            <person name="Rusch D."/>
            <person name="Podicherti R."/>
            <person name="Tsui H.-C.T."/>
            <person name="Winkler M.E."/>
        </authorList>
    </citation>
    <scope>NUCLEOTIDE SEQUENCE</scope>
</reference>
<sequence>MIEIVTGPFLFESSSFLLSWHGVFSFIAVATAVFLVGRWASLRNINPDDVYSIAVWGIICGIIGARLVHVIDNLQTGPNYLDNPLQIFAIWSGGIGVWGGILGGAIGGITYGLVKKMPVMQIADLTAPAMLMAQSIGRLGDIVNGEHCAKATDYFFGFIWTHAQSAAVYCANTGLNASVQPVVAFEIIWNLTSLMLIWNLKDRIKPAGMLFCLYLALYSVGRFLITFLREDRIWGMGLQEAHFIAIAVLAAMIPLLVFKARFGNADQIRNEMIEAVPQPSRAERRRTQN</sequence>
<accession>A0A381XKP4</accession>
<evidence type="ECO:0000256" key="5">
    <source>
        <dbReference type="ARBA" id="ARBA00023136"/>
    </source>
</evidence>
<keyword evidence="2" id="KW-0808">Transferase</keyword>
<evidence type="ECO:0000256" key="3">
    <source>
        <dbReference type="ARBA" id="ARBA00022692"/>
    </source>
</evidence>
<evidence type="ECO:0000313" key="7">
    <source>
        <dbReference type="EMBL" id="SVA65041.1"/>
    </source>
</evidence>
<dbReference type="NCBIfam" id="TIGR00544">
    <property type="entry name" value="lgt"/>
    <property type="match status" value="1"/>
</dbReference>
<keyword evidence="1" id="KW-1003">Cell membrane</keyword>
<evidence type="ECO:0000256" key="4">
    <source>
        <dbReference type="ARBA" id="ARBA00022989"/>
    </source>
</evidence>
<proteinExistence type="inferred from homology"/>
<keyword evidence="5 6" id="KW-0472">Membrane</keyword>
<keyword evidence="4 6" id="KW-1133">Transmembrane helix</keyword>
<evidence type="ECO:0000256" key="2">
    <source>
        <dbReference type="ARBA" id="ARBA00022679"/>
    </source>
</evidence>
<feature type="transmembrane region" description="Helical" evidence="6">
    <location>
        <begin position="88"/>
        <end position="114"/>
    </location>
</feature>
<feature type="transmembrane region" description="Helical" evidence="6">
    <location>
        <begin position="241"/>
        <end position="262"/>
    </location>
</feature>
<feature type="non-terminal residue" evidence="7">
    <location>
        <position position="289"/>
    </location>
</feature>
<dbReference type="Pfam" id="PF01790">
    <property type="entry name" value="LGT"/>
    <property type="match status" value="1"/>
</dbReference>
<feature type="transmembrane region" description="Helical" evidence="6">
    <location>
        <begin position="207"/>
        <end position="229"/>
    </location>
</feature>
<keyword evidence="3 6" id="KW-0812">Transmembrane</keyword>
<dbReference type="AlphaFoldDB" id="A0A381XKP4"/>